<evidence type="ECO:0000313" key="3">
    <source>
        <dbReference type="Proteomes" id="UP000554482"/>
    </source>
</evidence>
<comment type="caution">
    <text evidence="2">The sequence shown here is derived from an EMBL/GenBank/DDBJ whole genome shotgun (WGS) entry which is preliminary data.</text>
</comment>
<evidence type="ECO:0008006" key="4">
    <source>
        <dbReference type="Google" id="ProtNLM"/>
    </source>
</evidence>
<dbReference type="PANTHER" id="PTHR31170">
    <property type="entry name" value="BNAC04G53230D PROTEIN"/>
    <property type="match status" value="1"/>
</dbReference>
<accession>A0A7J6UXJ3</accession>
<evidence type="ECO:0000256" key="1">
    <source>
        <dbReference type="SAM" id="Phobius"/>
    </source>
</evidence>
<proteinExistence type="predicted"/>
<gene>
    <name evidence="2" type="ORF">FRX31_033096</name>
</gene>
<keyword evidence="1" id="KW-1133">Transmembrane helix</keyword>
<dbReference type="AlphaFoldDB" id="A0A7J6UXJ3"/>
<keyword evidence="3" id="KW-1185">Reference proteome</keyword>
<organism evidence="2 3">
    <name type="scientific">Thalictrum thalictroides</name>
    <name type="common">Rue-anemone</name>
    <name type="synonym">Anemone thalictroides</name>
    <dbReference type="NCBI Taxonomy" id="46969"/>
    <lineage>
        <taxon>Eukaryota</taxon>
        <taxon>Viridiplantae</taxon>
        <taxon>Streptophyta</taxon>
        <taxon>Embryophyta</taxon>
        <taxon>Tracheophyta</taxon>
        <taxon>Spermatophyta</taxon>
        <taxon>Magnoliopsida</taxon>
        <taxon>Ranunculales</taxon>
        <taxon>Ranunculaceae</taxon>
        <taxon>Thalictroideae</taxon>
        <taxon>Thalictrum</taxon>
    </lineage>
</organism>
<dbReference type="OrthoDB" id="1846188at2759"/>
<keyword evidence="1" id="KW-0812">Transmembrane</keyword>
<dbReference type="InterPro" id="IPR004158">
    <property type="entry name" value="DUF247_pln"/>
</dbReference>
<keyword evidence="1" id="KW-0472">Membrane</keyword>
<protein>
    <recommendedName>
        <fullName evidence="4">Transmembrane protein</fullName>
    </recommendedName>
</protein>
<reference evidence="2 3" key="1">
    <citation type="submission" date="2020-06" db="EMBL/GenBank/DDBJ databases">
        <title>Transcriptomic and genomic resources for Thalictrum thalictroides and T. hernandezii: Facilitating candidate gene discovery in an emerging model plant lineage.</title>
        <authorList>
            <person name="Arias T."/>
            <person name="Riano-Pachon D.M."/>
            <person name="Di Stilio V.S."/>
        </authorList>
    </citation>
    <scope>NUCLEOTIDE SEQUENCE [LARGE SCALE GENOMIC DNA]</scope>
    <source>
        <strain evidence="3">cv. WT478/WT964</strain>
        <tissue evidence="2">Leaves</tissue>
    </source>
</reference>
<evidence type="ECO:0000313" key="2">
    <source>
        <dbReference type="EMBL" id="KAF5177317.1"/>
    </source>
</evidence>
<sequence>MDWVIFNLEKQLEDEEISKAEDWKNLSIYRVFNGAKELNPRAYLPQTVSFGPYLCDEVELKLQLNNVHKCRALHYFLKNSRKPLTTFVNALQAVLPGLMASYDSLDMSWQQDKFLQLMLLDGCFMLEILRANEAITKNGDVYGNYRGDADPIFSYHGKLYVMPYIRRDMLMLENQLPMLLLRTLEDPVIYLNRIILNFVNPSYEIPYRHLQVDSLHVLDLYRRSLLGLERSQTKRVPELIPKGIPKIVRSSCFCIENLKEGPADNVRSAAKLLDYGVDFKPSDSTSITDISFNGGELKLPSIIVDDTTESAFLNLVAFERVHVGAGNEVTSFVSFMDNLIDSAKDVSLLHNSGILYNYIGSERAVANLFDGISKDVTPDPRGSLEKVHNELDDYCNRKWNKGRAYLAYLQRKFFSKDPLAILTVFFFILTIAQTLYAILSYHHPLKS</sequence>
<dbReference type="EMBL" id="JABWDY010041548">
    <property type="protein sequence ID" value="KAF5177317.1"/>
    <property type="molecule type" value="Genomic_DNA"/>
</dbReference>
<dbReference type="Pfam" id="PF03140">
    <property type="entry name" value="DUF247"/>
    <property type="match status" value="1"/>
</dbReference>
<feature type="transmembrane region" description="Helical" evidence="1">
    <location>
        <begin position="419"/>
        <end position="439"/>
    </location>
</feature>
<name>A0A7J6UXJ3_THATH</name>
<dbReference type="Proteomes" id="UP000554482">
    <property type="component" value="Unassembled WGS sequence"/>
</dbReference>
<dbReference type="PANTHER" id="PTHR31170:SF18">
    <property type="entry name" value="(WILD MALAYSIAN BANANA) HYPOTHETICAL PROTEIN"/>
    <property type="match status" value="1"/>
</dbReference>